<feature type="compositionally biased region" description="Low complexity" evidence="4">
    <location>
        <begin position="1010"/>
        <end position="1034"/>
    </location>
</feature>
<dbReference type="InterPro" id="IPR003108">
    <property type="entry name" value="GAR_dom"/>
</dbReference>
<feature type="compositionally biased region" description="Polar residues" evidence="4">
    <location>
        <begin position="1043"/>
        <end position="1054"/>
    </location>
</feature>
<dbReference type="STRING" id="91928.A0A0D2BF11"/>
<dbReference type="Proteomes" id="UP000053328">
    <property type="component" value="Unassembled WGS sequence"/>
</dbReference>
<evidence type="ECO:0000259" key="5">
    <source>
        <dbReference type="PROSITE" id="PS51460"/>
    </source>
</evidence>
<dbReference type="GO" id="GO:0005856">
    <property type="term" value="C:cytoskeleton"/>
    <property type="evidence" value="ECO:0007669"/>
    <property type="project" value="UniProtKB-SubCell"/>
</dbReference>
<dbReference type="Pfam" id="PF02187">
    <property type="entry name" value="GAS2"/>
    <property type="match status" value="1"/>
</dbReference>
<dbReference type="InterPro" id="IPR036534">
    <property type="entry name" value="GAR_dom_sf"/>
</dbReference>
<name>A0A0D2BF11_9EURO</name>
<feature type="compositionally biased region" description="Polar residues" evidence="4">
    <location>
        <begin position="969"/>
        <end position="980"/>
    </location>
</feature>
<evidence type="ECO:0000256" key="3">
    <source>
        <dbReference type="ARBA" id="ARBA00023212"/>
    </source>
</evidence>
<feature type="compositionally biased region" description="Polar residues" evidence="4">
    <location>
        <begin position="378"/>
        <end position="387"/>
    </location>
</feature>
<feature type="compositionally biased region" description="Polar residues" evidence="4">
    <location>
        <begin position="557"/>
        <end position="568"/>
    </location>
</feature>
<evidence type="ECO:0000256" key="4">
    <source>
        <dbReference type="SAM" id="MobiDB-lite"/>
    </source>
</evidence>
<dbReference type="GO" id="GO:0008017">
    <property type="term" value="F:microtubule binding"/>
    <property type="evidence" value="ECO:0007669"/>
    <property type="project" value="InterPro"/>
</dbReference>
<dbReference type="SUPFAM" id="SSF143575">
    <property type="entry name" value="GAS2 domain-like"/>
    <property type="match status" value="1"/>
</dbReference>
<feature type="compositionally biased region" description="Low complexity" evidence="4">
    <location>
        <begin position="902"/>
        <end position="928"/>
    </location>
</feature>
<feature type="region of interest" description="Disordered" evidence="4">
    <location>
        <begin position="1"/>
        <end position="31"/>
    </location>
</feature>
<keyword evidence="2" id="KW-0963">Cytoplasm</keyword>
<gene>
    <name evidence="6" type="ORF">PV08_04406</name>
</gene>
<feature type="compositionally biased region" description="Low complexity" evidence="4">
    <location>
        <begin position="981"/>
        <end position="1002"/>
    </location>
</feature>
<dbReference type="RefSeq" id="XP_016237431.1">
    <property type="nucleotide sequence ID" value="XM_016378754.1"/>
</dbReference>
<proteinExistence type="predicted"/>
<feature type="compositionally biased region" description="Basic and acidic residues" evidence="4">
    <location>
        <begin position="836"/>
        <end position="850"/>
    </location>
</feature>
<organism evidence="6 7">
    <name type="scientific">Exophiala spinifera</name>
    <dbReference type="NCBI Taxonomy" id="91928"/>
    <lineage>
        <taxon>Eukaryota</taxon>
        <taxon>Fungi</taxon>
        <taxon>Dikarya</taxon>
        <taxon>Ascomycota</taxon>
        <taxon>Pezizomycotina</taxon>
        <taxon>Eurotiomycetes</taxon>
        <taxon>Chaetothyriomycetidae</taxon>
        <taxon>Chaetothyriales</taxon>
        <taxon>Herpotrichiellaceae</taxon>
        <taxon>Exophiala</taxon>
    </lineage>
</organism>
<evidence type="ECO:0000313" key="6">
    <source>
        <dbReference type="EMBL" id="KIW17215.1"/>
    </source>
</evidence>
<feature type="domain" description="GAR" evidence="5">
    <location>
        <begin position="690"/>
        <end position="768"/>
    </location>
</feature>
<feature type="region of interest" description="Disordered" evidence="4">
    <location>
        <begin position="797"/>
        <end position="939"/>
    </location>
</feature>
<comment type="subcellular location">
    <subcellularLocation>
        <location evidence="1">Cytoplasm</location>
        <location evidence="1">Cytoskeleton</location>
    </subcellularLocation>
</comment>
<dbReference type="EMBL" id="KN847494">
    <property type="protein sequence ID" value="KIW17215.1"/>
    <property type="molecule type" value="Genomic_DNA"/>
</dbReference>
<feature type="compositionally biased region" description="Basic and acidic residues" evidence="4">
    <location>
        <begin position="359"/>
        <end position="377"/>
    </location>
</feature>
<dbReference type="OrthoDB" id="5409589at2759"/>
<feature type="region of interest" description="Disordered" evidence="4">
    <location>
        <begin position="549"/>
        <end position="626"/>
    </location>
</feature>
<dbReference type="GeneID" id="27331489"/>
<reference evidence="6 7" key="1">
    <citation type="submission" date="2015-01" db="EMBL/GenBank/DDBJ databases">
        <title>The Genome Sequence of Exophiala spinifera CBS89968.</title>
        <authorList>
            <consortium name="The Broad Institute Genomics Platform"/>
            <person name="Cuomo C."/>
            <person name="de Hoog S."/>
            <person name="Gorbushina A."/>
            <person name="Stielow B."/>
            <person name="Teixiera M."/>
            <person name="Abouelleil A."/>
            <person name="Chapman S.B."/>
            <person name="Priest M."/>
            <person name="Young S.K."/>
            <person name="Wortman J."/>
            <person name="Nusbaum C."/>
            <person name="Birren B."/>
        </authorList>
    </citation>
    <scope>NUCLEOTIDE SEQUENCE [LARGE SCALE GENOMIC DNA]</scope>
    <source>
        <strain evidence="6 7">CBS 89968</strain>
    </source>
</reference>
<dbReference type="AlphaFoldDB" id="A0A0D2BF11"/>
<accession>A0A0D2BF11</accession>
<dbReference type="VEuPathDB" id="FungiDB:PV08_04406"/>
<dbReference type="HOGENOM" id="CLU_004583_0_0_1"/>
<evidence type="ECO:0000256" key="2">
    <source>
        <dbReference type="ARBA" id="ARBA00022490"/>
    </source>
</evidence>
<protein>
    <recommendedName>
        <fullName evidence="5">GAR domain-containing protein</fullName>
    </recommendedName>
</protein>
<evidence type="ECO:0000313" key="7">
    <source>
        <dbReference type="Proteomes" id="UP000053328"/>
    </source>
</evidence>
<feature type="region of interest" description="Disordered" evidence="4">
    <location>
        <begin position="331"/>
        <end position="403"/>
    </location>
</feature>
<keyword evidence="3" id="KW-0206">Cytoskeleton</keyword>
<keyword evidence="7" id="KW-1185">Reference proteome</keyword>
<sequence>MSLTTPTKPKFPLFERPGDSRSPSRSPRKKPQFAIRELDPLLANLSPDSTLRALRATDTIPGGGSQDALASSIGDASPAEREVGIRAAFAAQKLREWRDEVSKWTWPGTRERALGLGFITPRGAQGFNLDYRGFLTVTLAEHYEARIEEIRDGLDTLGIEDIKDHVLEAHVPAKASPMSPPSSGSRTSYGRMRDFTALVTATVIQALPDLAKLNMLLDNWDIRLRVLRQLPRFYEVMDSTTSEVQQAFDEIQNTDAAAKLTEDMIERKKVVVGAQVAELGRRVDRLLDMLEGHDDSLPQTWIDRLEKIELDYATWVVEAQQVVLRNSLGMTLGKSPRQGQLAPKMTLPGLDSETAPSPREQHTDGAETRPEVVEELRTINTESSSPSKGDRSVKHKPSLKLNLSADRNGHRREISKVSIADSTISGFSDLSNAEIMDARQTSVLPSPKINLVDNPFRASRDELTWFGNSTAAQQELAFRPPMLQRASTASVEVVPKDQLKRVVLRRSASWDMLSAMPESPESTPSKALRQLTGADSPLKDTAVAELEGSEVVLDPPTASTSEGNSLASPSLEVEPLQLKTKEAPPGPPIMPALPRRSSKRNTQDRLSTFSTLTPISSNSPVTPVDNVQTLSDSTLTTSIKETSPNSAKKVESLEDKIQDILTTLPTKIRLAKDGDYSGITQPSSTSSTRSSTPTAALTLSPVKAETYTPKSDDSGIRLYHLTRSGQARDAPPVKLFVRSVGDGQRVMVRVGGGWADLGEYLKEYSLHHGSRSTADGRLEVASFPSNGLRDANAAHNTQGSLAKRKSKSPASSPQTADISSPPDLSNPRLRPLTRVRSPEPERRVVKDKESWTPPPVPPIPSSYYSKSPTTTTAANRDSGAPTVAIGPAQSPDGKGTGPSSRTTTIQAPGVTTTTTVTPATTTATNYTPLGGAGPKTNPRRAAAFATGSAADNDAWVENLVGKARAVSGGNATNIGQGPSMTTTTTTTTTTSLATSSNNTPTTRRASSYMSLTPNSSPVTLSPSPSNSSAASSSDSKSRRVSLTGRSKSRMSLSDMSGIRRVFLRKKSENVR</sequence>
<feature type="region of interest" description="Disordered" evidence="4">
    <location>
        <begin position="967"/>
        <end position="1058"/>
    </location>
</feature>
<evidence type="ECO:0000256" key="1">
    <source>
        <dbReference type="ARBA" id="ARBA00004245"/>
    </source>
</evidence>
<dbReference type="PROSITE" id="PS51460">
    <property type="entry name" value="GAR"/>
    <property type="match status" value="1"/>
</dbReference>
<dbReference type="Gene3D" id="3.30.920.20">
    <property type="entry name" value="Gas2-like domain"/>
    <property type="match status" value="1"/>
</dbReference>
<feature type="compositionally biased region" description="Low complexity" evidence="4">
    <location>
        <begin position="861"/>
        <end position="872"/>
    </location>
</feature>
<feature type="compositionally biased region" description="Polar residues" evidence="4">
    <location>
        <begin position="604"/>
        <end position="626"/>
    </location>
</feature>